<protein>
    <submittedName>
        <fullName evidence="1">Uncharacterized protein</fullName>
    </submittedName>
</protein>
<sequence>MVLSGVTGRNGGGDGGGYVDRSRWFFLSSVSLLVSAFSVLSLSLHPQNSLVRSSLSHQKLPHVLIFLSAQKPPLTLSFASLFLQNFAPLIAGSSSSIYKQRRRGLPYPCHGAG</sequence>
<name>A0ACC0S258_POPTR</name>
<accession>A0ACC0S258</accession>
<gene>
    <name evidence="1" type="ORF">POPTR_014G181301v4</name>
</gene>
<proteinExistence type="predicted"/>
<dbReference type="EMBL" id="CM009303">
    <property type="protein sequence ID" value="KAI9382806.1"/>
    <property type="molecule type" value="Genomic_DNA"/>
</dbReference>
<evidence type="ECO:0000313" key="1">
    <source>
        <dbReference type="EMBL" id="KAI9382806.1"/>
    </source>
</evidence>
<evidence type="ECO:0000313" key="2">
    <source>
        <dbReference type="Proteomes" id="UP000006729"/>
    </source>
</evidence>
<organism evidence="1 2">
    <name type="scientific">Populus trichocarpa</name>
    <name type="common">Western balsam poplar</name>
    <name type="synonym">Populus balsamifera subsp. trichocarpa</name>
    <dbReference type="NCBI Taxonomy" id="3694"/>
    <lineage>
        <taxon>Eukaryota</taxon>
        <taxon>Viridiplantae</taxon>
        <taxon>Streptophyta</taxon>
        <taxon>Embryophyta</taxon>
        <taxon>Tracheophyta</taxon>
        <taxon>Spermatophyta</taxon>
        <taxon>Magnoliopsida</taxon>
        <taxon>eudicotyledons</taxon>
        <taxon>Gunneridae</taxon>
        <taxon>Pentapetalae</taxon>
        <taxon>rosids</taxon>
        <taxon>fabids</taxon>
        <taxon>Malpighiales</taxon>
        <taxon>Salicaceae</taxon>
        <taxon>Saliceae</taxon>
        <taxon>Populus</taxon>
    </lineage>
</organism>
<reference evidence="1 2" key="1">
    <citation type="journal article" date="2006" name="Science">
        <title>The genome of black cottonwood, Populus trichocarpa (Torr. &amp; Gray).</title>
        <authorList>
            <person name="Tuskan G.A."/>
            <person name="Difazio S."/>
            <person name="Jansson S."/>
            <person name="Bohlmann J."/>
            <person name="Grigoriev I."/>
            <person name="Hellsten U."/>
            <person name="Putnam N."/>
            <person name="Ralph S."/>
            <person name="Rombauts S."/>
            <person name="Salamov A."/>
            <person name="Schein J."/>
            <person name="Sterck L."/>
            <person name="Aerts A."/>
            <person name="Bhalerao R.R."/>
            <person name="Bhalerao R.P."/>
            <person name="Blaudez D."/>
            <person name="Boerjan W."/>
            <person name="Brun A."/>
            <person name="Brunner A."/>
            <person name="Busov V."/>
            <person name="Campbell M."/>
            <person name="Carlson J."/>
            <person name="Chalot M."/>
            <person name="Chapman J."/>
            <person name="Chen G.L."/>
            <person name="Cooper D."/>
            <person name="Coutinho P.M."/>
            <person name="Couturier J."/>
            <person name="Covert S."/>
            <person name="Cronk Q."/>
            <person name="Cunningham R."/>
            <person name="Davis J."/>
            <person name="Degroeve S."/>
            <person name="Dejardin A."/>
            <person name="Depamphilis C."/>
            <person name="Detter J."/>
            <person name="Dirks B."/>
            <person name="Dubchak I."/>
            <person name="Duplessis S."/>
            <person name="Ehlting J."/>
            <person name="Ellis B."/>
            <person name="Gendler K."/>
            <person name="Goodstein D."/>
            <person name="Gribskov M."/>
            <person name="Grimwood J."/>
            <person name="Groover A."/>
            <person name="Gunter L."/>
            <person name="Hamberger B."/>
            <person name="Heinze B."/>
            <person name="Helariutta Y."/>
            <person name="Henrissat B."/>
            <person name="Holligan D."/>
            <person name="Holt R."/>
            <person name="Huang W."/>
            <person name="Islam-Faridi N."/>
            <person name="Jones S."/>
            <person name="Jones-Rhoades M."/>
            <person name="Jorgensen R."/>
            <person name="Joshi C."/>
            <person name="Kangasjarvi J."/>
            <person name="Karlsson J."/>
            <person name="Kelleher C."/>
            <person name="Kirkpatrick R."/>
            <person name="Kirst M."/>
            <person name="Kohler A."/>
            <person name="Kalluri U."/>
            <person name="Larimer F."/>
            <person name="Leebens-Mack J."/>
            <person name="Leple J.C."/>
            <person name="Locascio P."/>
            <person name="Lou Y."/>
            <person name="Lucas S."/>
            <person name="Martin F."/>
            <person name="Montanini B."/>
            <person name="Napoli C."/>
            <person name="Nelson D.R."/>
            <person name="Nelson C."/>
            <person name="Nieminen K."/>
            <person name="Nilsson O."/>
            <person name="Pereda V."/>
            <person name="Peter G."/>
            <person name="Philippe R."/>
            <person name="Pilate G."/>
            <person name="Poliakov A."/>
            <person name="Razumovskaya J."/>
            <person name="Richardson P."/>
            <person name="Rinaldi C."/>
            <person name="Ritland K."/>
            <person name="Rouze P."/>
            <person name="Ryaboy D."/>
            <person name="Schmutz J."/>
            <person name="Schrader J."/>
            <person name="Segerman B."/>
            <person name="Shin H."/>
            <person name="Siddiqui A."/>
            <person name="Sterky F."/>
            <person name="Terry A."/>
            <person name="Tsai C.J."/>
            <person name="Uberbacher E."/>
            <person name="Unneberg P."/>
            <person name="Vahala J."/>
            <person name="Wall K."/>
            <person name="Wessler S."/>
            <person name="Yang G."/>
            <person name="Yin T."/>
            <person name="Douglas C."/>
            <person name="Marra M."/>
            <person name="Sandberg G."/>
            <person name="Van de Peer Y."/>
            <person name="Rokhsar D."/>
        </authorList>
    </citation>
    <scope>NUCLEOTIDE SEQUENCE [LARGE SCALE GENOMIC DNA]</scope>
    <source>
        <strain evidence="2">cv. Nisqually</strain>
    </source>
</reference>
<dbReference type="Proteomes" id="UP000006729">
    <property type="component" value="Chromosome 14"/>
</dbReference>
<comment type="caution">
    <text evidence="1">The sequence shown here is derived from an EMBL/GenBank/DDBJ whole genome shotgun (WGS) entry which is preliminary data.</text>
</comment>
<keyword evidence="2" id="KW-1185">Reference proteome</keyword>